<dbReference type="RefSeq" id="WP_084689212.1">
    <property type="nucleotide sequence ID" value="NZ_JAPVER010000020.1"/>
</dbReference>
<dbReference type="InterPro" id="IPR036890">
    <property type="entry name" value="HATPase_C_sf"/>
</dbReference>
<feature type="transmembrane region" description="Helical" evidence="1">
    <location>
        <begin position="31"/>
        <end position="52"/>
    </location>
</feature>
<proteinExistence type="predicted"/>
<dbReference type="Gene3D" id="3.30.565.10">
    <property type="entry name" value="Histidine kinase-like ATPase, C-terminal domain"/>
    <property type="match status" value="1"/>
</dbReference>
<feature type="transmembrane region" description="Helical" evidence="1">
    <location>
        <begin position="97"/>
        <end position="118"/>
    </location>
</feature>
<dbReference type="SMART" id="SM00065">
    <property type="entry name" value="GAF"/>
    <property type="match status" value="1"/>
</dbReference>
<dbReference type="SMART" id="SM00387">
    <property type="entry name" value="HATPase_c"/>
    <property type="match status" value="1"/>
</dbReference>
<dbReference type="InterPro" id="IPR035965">
    <property type="entry name" value="PAS-like_dom_sf"/>
</dbReference>
<protein>
    <submittedName>
        <fullName evidence="4">PAS domain S-box protein</fullName>
    </submittedName>
</protein>
<dbReference type="PANTHER" id="PTHR43065:SF23">
    <property type="entry name" value="SENSOR HISTIDINE KINASE PDTAS"/>
    <property type="match status" value="1"/>
</dbReference>
<dbReference type="Proteomes" id="UP001068021">
    <property type="component" value="Unassembled WGS sequence"/>
</dbReference>
<evidence type="ECO:0000256" key="1">
    <source>
        <dbReference type="SAM" id="Phobius"/>
    </source>
</evidence>
<dbReference type="Pfam" id="PF13426">
    <property type="entry name" value="PAS_9"/>
    <property type="match status" value="1"/>
</dbReference>
<feature type="domain" description="Histidine kinase" evidence="2">
    <location>
        <begin position="535"/>
        <end position="727"/>
    </location>
</feature>
<dbReference type="EMBL" id="JAPVER010000020">
    <property type="protein sequence ID" value="MCZ3366678.1"/>
    <property type="molecule type" value="Genomic_DNA"/>
</dbReference>
<keyword evidence="1" id="KW-0812">Transmembrane</keyword>
<reference evidence="4" key="1">
    <citation type="submission" date="2022-12" db="EMBL/GenBank/DDBJ databases">
        <title>Reclassification of two methanogenic archaea species isolated from the Kolyma lowland permafrost.</title>
        <authorList>
            <person name="Trubitsyn V.E."/>
            <person name="Rivkina E.M."/>
            <person name="Shcherbakova V.A."/>
        </authorList>
    </citation>
    <scope>NUCLEOTIDE SEQUENCE</scope>
    <source>
        <strain evidence="4">M2</strain>
    </source>
</reference>
<dbReference type="Gene3D" id="3.30.450.20">
    <property type="entry name" value="PAS domain"/>
    <property type="match status" value="1"/>
</dbReference>
<dbReference type="InterPro" id="IPR003594">
    <property type="entry name" value="HATPase_dom"/>
</dbReference>
<feature type="transmembrane region" description="Helical" evidence="1">
    <location>
        <begin position="138"/>
        <end position="160"/>
    </location>
</feature>
<dbReference type="SUPFAM" id="SSF55781">
    <property type="entry name" value="GAF domain-like"/>
    <property type="match status" value="1"/>
</dbReference>
<evidence type="ECO:0000313" key="5">
    <source>
        <dbReference type="Proteomes" id="UP001068021"/>
    </source>
</evidence>
<feature type="transmembrane region" description="Helical" evidence="1">
    <location>
        <begin position="172"/>
        <end position="198"/>
    </location>
</feature>
<feature type="transmembrane region" description="Helical" evidence="1">
    <location>
        <begin position="6"/>
        <end position="24"/>
    </location>
</feature>
<dbReference type="InterPro" id="IPR001610">
    <property type="entry name" value="PAC"/>
</dbReference>
<dbReference type="InterPro" id="IPR000014">
    <property type="entry name" value="PAS"/>
</dbReference>
<dbReference type="Gene3D" id="3.30.450.40">
    <property type="match status" value="1"/>
</dbReference>
<dbReference type="AlphaFoldDB" id="A0A9E4ZZ67"/>
<dbReference type="InterPro" id="IPR011495">
    <property type="entry name" value="Sig_transdc_His_kin_sub2_dim/P"/>
</dbReference>
<evidence type="ECO:0000259" key="3">
    <source>
        <dbReference type="PROSITE" id="PS50112"/>
    </source>
</evidence>
<dbReference type="NCBIfam" id="TIGR00229">
    <property type="entry name" value="sensory_box"/>
    <property type="match status" value="1"/>
</dbReference>
<dbReference type="InterPro" id="IPR029016">
    <property type="entry name" value="GAF-like_dom_sf"/>
</dbReference>
<dbReference type="Pfam" id="PF02518">
    <property type="entry name" value="HATPase_c"/>
    <property type="match status" value="1"/>
</dbReference>
<dbReference type="PANTHER" id="PTHR43065">
    <property type="entry name" value="SENSOR HISTIDINE KINASE"/>
    <property type="match status" value="1"/>
</dbReference>
<dbReference type="InterPro" id="IPR005467">
    <property type="entry name" value="His_kinase_dom"/>
</dbReference>
<dbReference type="SUPFAM" id="SSF55874">
    <property type="entry name" value="ATPase domain of HSP90 chaperone/DNA topoisomerase II/histidine kinase"/>
    <property type="match status" value="1"/>
</dbReference>
<dbReference type="Pfam" id="PF01590">
    <property type="entry name" value="GAF"/>
    <property type="match status" value="1"/>
</dbReference>
<evidence type="ECO:0000259" key="2">
    <source>
        <dbReference type="PROSITE" id="PS50109"/>
    </source>
</evidence>
<dbReference type="PROSITE" id="PS50112">
    <property type="entry name" value="PAS"/>
    <property type="match status" value="1"/>
</dbReference>
<dbReference type="PROSITE" id="PS50109">
    <property type="entry name" value="HIS_KIN"/>
    <property type="match status" value="1"/>
</dbReference>
<accession>A0A9E4ZZ67</accession>
<feature type="domain" description="PAS" evidence="3">
    <location>
        <begin position="235"/>
        <end position="288"/>
    </location>
</feature>
<comment type="caution">
    <text evidence="4">The sequence shown here is derived from an EMBL/GenBank/DDBJ whole genome shotgun (WGS) entry which is preliminary data.</text>
</comment>
<feature type="transmembrane region" description="Helical" evidence="1">
    <location>
        <begin position="64"/>
        <end position="85"/>
    </location>
</feature>
<gene>
    <name evidence="4" type="ORF">O3H54_12380</name>
</gene>
<dbReference type="SUPFAM" id="SSF55785">
    <property type="entry name" value="PYP-like sensor domain (PAS domain)"/>
    <property type="match status" value="1"/>
</dbReference>
<organism evidence="4 5">
    <name type="scientific">Methanobacterium veterum</name>
    <dbReference type="NCBI Taxonomy" id="408577"/>
    <lineage>
        <taxon>Archaea</taxon>
        <taxon>Methanobacteriati</taxon>
        <taxon>Methanobacteriota</taxon>
        <taxon>Methanomada group</taxon>
        <taxon>Methanobacteria</taxon>
        <taxon>Methanobacteriales</taxon>
        <taxon>Methanobacteriaceae</taxon>
        <taxon>Methanobacterium</taxon>
    </lineage>
</organism>
<dbReference type="Pfam" id="PF07568">
    <property type="entry name" value="HisKA_2"/>
    <property type="match status" value="1"/>
</dbReference>
<sequence>MNIYALVSLLSSILCIFLANFIYYKNTRSKLNQLTALMCFMLAYLLFLEFGYRQAETYYVANLWYIGSFIWIISASLILHVVLVVTDRLNSENKLKILSLVYVPSIIVSIYFIISNLTSVNMVREYWGWTYSVQLNPLLFGLSDLWLTALIVTSLVLAYLHYRKSDTEERKLAKYLILGLSFTMAIGIATDVMSSFSIKIPETFYTAAVLGIALLCYGIVRYRLPQLTPAMAADEIVSAMSNFSVLIDNENRIKNVNSIGLKLLGYGKSEIYGKDMKMIFSEDLSAFKVYKATENCISNFETIMRAKDGKAIPVLMSIAPISYSSHKLGILCVGSDITKIRQKELHKNLLTQQIIERQETLLDLSQKDLSNMPEGLQKITEASFKTINVDRVSIWLFDFDKTKIICQDCYNGKSHDQGLILEAAKYPRYFEAMKKFHNVTAANAQGYYYTSELNESYFKPNGICSLMDVPIWLEGELVGVLCHETFKTRHWKFEEQDFVASLANLISLGLEASKRKKAEEDLKASLKEKEILMKEIHHRAKNNLTIISSLLNLQSRHINDKEALGVFRESQNRARSMALIHEKLYRSDDLRKIDFGEYIRSLTIELFNSYRASQGIELNMDIANIDLDINTAVPLALIVNEIVTNSLKYAFPDKKTGNVSVHFAKNADEMQLIVEDNGIGFPGDLDFRNTNSLGMQLVTSLTDQIKGSIRLERDEGTKFIIDFKEKLYNN</sequence>
<dbReference type="SMART" id="SM00086">
    <property type="entry name" value="PAC"/>
    <property type="match status" value="1"/>
</dbReference>
<keyword evidence="5" id="KW-1185">Reference proteome</keyword>
<name>A0A9E4ZZ67_9EURY</name>
<dbReference type="InterPro" id="IPR003018">
    <property type="entry name" value="GAF"/>
</dbReference>
<evidence type="ECO:0000313" key="4">
    <source>
        <dbReference type="EMBL" id="MCZ3366678.1"/>
    </source>
</evidence>
<keyword evidence="1" id="KW-0472">Membrane</keyword>
<dbReference type="CDD" id="cd00130">
    <property type="entry name" value="PAS"/>
    <property type="match status" value="1"/>
</dbReference>
<keyword evidence="1" id="KW-1133">Transmembrane helix</keyword>